<accession>A0A845B2D4</accession>
<keyword evidence="4" id="KW-1185">Reference proteome</keyword>
<organism evidence="3 4">
    <name type="scientific">Allopontixanthobacter sediminis</name>
    <dbReference type="NCBI Taxonomy" id="1689985"/>
    <lineage>
        <taxon>Bacteria</taxon>
        <taxon>Pseudomonadati</taxon>
        <taxon>Pseudomonadota</taxon>
        <taxon>Alphaproteobacteria</taxon>
        <taxon>Sphingomonadales</taxon>
        <taxon>Erythrobacteraceae</taxon>
        <taxon>Allopontixanthobacter</taxon>
    </lineage>
</organism>
<dbReference type="EMBL" id="WTYL01000002">
    <property type="protein sequence ID" value="MXP44745.1"/>
    <property type="molecule type" value="Genomic_DNA"/>
</dbReference>
<name>A0A845B2D4_9SPHN</name>
<protein>
    <submittedName>
        <fullName evidence="3">PilZ domain-containing protein</fullName>
    </submittedName>
</protein>
<dbReference type="Proteomes" id="UP000431922">
    <property type="component" value="Unassembled WGS sequence"/>
</dbReference>
<reference evidence="3 4" key="1">
    <citation type="submission" date="2019-12" db="EMBL/GenBank/DDBJ databases">
        <title>Genomic-based taxomic classification of the family Erythrobacteraceae.</title>
        <authorList>
            <person name="Xu L."/>
        </authorList>
    </citation>
    <scope>NUCLEOTIDE SEQUENCE [LARGE SCALE GENOMIC DNA]</scope>
    <source>
        <strain evidence="3 4">KCTC 42453</strain>
    </source>
</reference>
<evidence type="ECO:0000313" key="4">
    <source>
        <dbReference type="Proteomes" id="UP000431922"/>
    </source>
</evidence>
<dbReference type="Pfam" id="PF07238">
    <property type="entry name" value="PilZ"/>
    <property type="match status" value="1"/>
</dbReference>
<dbReference type="SUPFAM" id="SSF141371">
    <property type="entry name" value="PilZ domain-like"/>
    <property type="match status" value="1"/>
</dbReference>
<evidence type="ECO:0000259" key="2">
    <source>
        <dbReference type="Pfam" id="PF07238"/>
    </source>
</evidence>
<gene>
    <name evidence="3" type="ORF">GRI65_09785</name>
</gene>
<dbReference type="OrthoDB" id="7391081at2"/>
<feature type="domain" description="PilZ" evidence="2">
    <location>
        <begin position="20"/>
        <end position="86"/>
    </location>
</feature>
<evidence type="ECO:0000313" key="3">
    <source>
        <dbReference type="EMBL" id="MXP44745.1"/>
    </source>
</evidence>
<sequence>MSSVDTRNIARDSLFLLAEMRLAGIATEFRVKVRNLSAGGMMAEGNVPVVPGNRLKVHLRNVGWIDGGVAWVQDNRFGIAFDNEINHKLARAPADSGQPASSAQQQFLRSTSGKSDTGADQPDKFRTI</sequence>
<feature type="compositionally biased region" description="Polar residues" evidence="1">
    <location>
        <begin position="98"/>
        <end position="115"/>
    </location>
</feature>
<dbReference type="AlphaFoldDB" id="A0A845B2D4"/>
<feature type="region of interest" description="Disordered" evidence="1">
    <location>
        <begin position="91"/>
        <end position="128"/>
    </location>
</feature>
<dbReference type="GO" id="GO:0035438">
    <property type="term" value="F:cyclic-di-GMP binding"/>
    <property type="evidence" value="ECO:0007669"/>
    <property type="project" value="InterPro"/>
</dbReference>
<proteinExistence type="predicted"/>
<evidence type="ECO:0000256" key="1">
    <source>
        <dbReference type="SAM" id="MobiDB-lite"/>
    </source>
</evidence>
<dbReference type="RefSeq" id="WP_160756301.1">
    <property type="nucleotide sequence ID" value="NZ_WTYL01000002.1"/>
</dbReference>
<dbReference type="InterPro" id="IPR009875">
    <property type="entry name" value="PilZ_domain"/>
</dbReference>
<comment type="caution">
    <text evidence="3">The sequence shown here is derived from an EMBL/GenBank/DDBJ whole genome shotgun (WGS) entry which is preliminary data.</text>
</comment>